<comment type="caution">
    <text evidence="3">The sequence shown here is derived from an EMBL/GenBank/DDBJ whole genome shotgun (WGS) entry which is preliminary data.</text>
</comment>
<dbReference type="PANTHER" id="PTHR12526">
    <property type="entry name" value="GLYCOSYLTRANSFERASE"/>
    <property type="match status" value="1"/>
</dbReference>
<dbReference type="Proteomes" id="UP000619457">
    <property type="component" value="Unassembled WGS sequence"/>
</dbReference>
<dbReference type="InterPro" id="IPR028098">
    <property type="entry name" value="Glyco_trans_4-like_N"/>
</dbReference>
<evidence type="ECO:0000313" key="4">
    <source>
        <dbReference type="Proteomes" id="UP000619457"/>
    </source>
</evidence>
<dbReference type="AlphaFoldDB" id="A0A918QAK5"/>
<dbReference type="Gene3D" id="3.40.50.2000">
    <property type="entry name" value="Glycogen Phosphorylase B"/>
    <property type="match status" value="2"/>
</dbReference>
<proteinExistence type="predicted"/>
<name>A0A918QAK5_9BACT</name>
<reference evidence="3" key="1">
    <citation type="journal article" date="2014" name="Int. J. Syst. Evol. Microbiol.">
        <title>Complete genome sequence of Corynebacterium casei LMG S-19264T (=DSM 44701T), isolated from a smear-ripened cheese.</title>
        <authorList>
            <consortium name="US DOE Joint Genome Institute (JGI-PGF)"/>
            <person name="Walter F."/>
            <person name="Albersmeier A."/>
            <person name="Kalinowski J."/>
            <person name="Ruckert C."/>
        </authorList>
    </citation>
    <scope>NUCLEOTIDE SEQUENCE</scope>
    <source>
        <strain evidence="3">KCTC 12368</strain>
    </source>
</reference>
<dbReference type="RefSeq" id="WP_018475724.1">
    <property type="nucleotide sequence ID" value="NZ_BMWX01000007.1"/>
</dbReference>
<reference evidence="3" key="2">
    <citation type="submission" date="2020-09" db="EMBL/GenBank/DDBJ databases">
        <authorList>
            <person name="Sun Q."/>
            <person name="Kim S."/>
        </authorList>
    </citation>
    <scope>NUCLEOTIDE SEQUENCE</scope>
    <source>
        <strain evidence="3">KCTC 12368</strain>
    </source>
</reference>
<dbReference type="Pfam" id="PF00534">
    <property type="entry name" value="Glycos_transf_1"/>
    <property type="match status" value="1"/>
</dbReference>
<dbReference type="InterPro" id="IPR001296">
    <property type="entry name" value="Glyco_trans_1"/>
</dbReference>
<dbReference type="GO" id="GO:0016757">
    <property type="term" value="F:glycosyltransferase activity"/>
    <property type="evidence" value="ECO:0007669"/>
    <property type="project" value="InterPro"/>
</dbReference>
<dbReference type="EMBL" id="BMWX01000007">
    <property type="protein sequence ID" value="GGZ37897.1"/>
    <property type="molecule type" value="Genomic_DNA"/>
</dbReference>
<protein>
    <submittedName>
        <fullName evidence="3">Glycosyl transferase</fullName>
    </submittedName>
</protein>
<evidence type="ECO:0000259" key="1">
    <source>
        <dbReference type="Pfam" id="PF00534"/>
    </source>
</evidence>
<accession>A0A918QAK5</accession>
<keyword evidence="4" id="KW-1185">Reference proteome</keyword>
<organism evidence="3 4">
    <name type="scientific">Echinicola pacifica</name>
    <dbReference type="NCBI Taxonomy" id="346377"/>
    <lineage>
        <taxon>Bacteria</taxon>
        <taxon>Pseudomonadati</taxon>
        <taxon>Bacteroidota</taxon>
        <taxon>Cytophagia</taxon>
        <taxon>Cytophagales</taxon>
        <taxon>Cyclobacteriaceae</taxon>
        <taxon>Echinicola</taxon>
    </lineage>
</organism>
<feature type="domain" description="Glycosyltransferase subfamily 4-like N-terminal" evidence="2">
    <location>
        <begin position="70"/>
        <end position="180"/>
    </location>
</feature>
<dbReference type="CDD" id="cd03801">
    <property type="entry name" value="GT4_PimA-like"/>
    <property type="match status" value="1"/>
</dbReference>
<dbReference type="SUPFAM" id="SSF53756">
    <property type="entry name" value="UDP-Glycosyltransferase/glycogen phosphorylase"/>
    <property type="match status" value="1"/>
</dbReference>
<evidence type="ECO:0000313" key="3">
    <source>
        <dbReference type="EMBL" id="GGZ37897.1"/>
    </source>
</evidence>
<sequence length="374" mass="42079">MRIVVVNATTDLYGANRILSLALRAFPKQAKIDLLLPEIKGPLIKHIEDENPNVSIIECDSLPIIQRKMFSPVGFIQAVKLLLKFKKFLRSENSKQGIDLIYINTLSNFLVLPIAHILNINTIVHVHEILESPKFISRVINKYSLQWSTSVLAVSNAVKKNLLVSGPAYDNKVEVIHNGIPDLFQPLERKNDTCIITLIARIKPEKGIWYFLEAINLLENQDNIIIRIIGGAAPFGEKYIDKLKEDIAKSKVKIEFIDFTPNVSRYLNETDILVVPSIMKDPFPTTVLEGMSCGKLVIATNTGGAVEAIIDGETGYLIPKDEPQIFSTLLDKLIIDSELRDKLGINARQRYLNNFSINSYVDNLQVYISNRLSL</sequence>
<gene>
    <name evidence="3" type="primary">csp2G</name>
    <name evidence="3" type="ORF">GCM10007049_33940</name>
</gene>
<keyword evidence="3" id="KW-0808">Transferase</keyword>
<dbReference type="Pfam" id="PF13439">
    <property type="entry name" value="Glyco_transf_4"/>
    <property type="match status" value="1"/>
</dbReference>
<evidence type="ECO:0000259" key="2">
    <source>
        <dbReference type="Pfam" id="PF13439"/>
    </source>
</evidence>
<feature type="domain" description="Glycosyl transferase family 1" evidence="1">
    <location>
        <begin position="183"/>
        <end position="350"/>
    </location>
</feature>